<organism evidence="1 2">
    <name type="scientific">Pseudomonas helleri</name>
    <dbReference type="NCBI Taxonomy" id="1608996"/>
    <lineage>
        <taxon>Bacteria</taxon>
        <taxon>Pseudomonadati</taxon>
        <taxon>Pseudomonadota</taxon>
        <taxon>Gammaproteobacteria</taxon>
        <taxon>Pseudomonadales</taxon>
        <taxon>Pseudomonadaceae</taxon>
        <taxon>Pseudomonas</taxon>
    </lineage>
</organism>
<comment type="caution">
    <text evidence="1">The sequence shown here is derived from an EMBL/GenBank/DDBJ whole genome shotgun (WGS) entry which is preliminary data.</text>
</comment>
<dbReference type="Proteomes" id="UP000466863">
    <property type="component" value="Unassembled WGS sequence"/>
</dbReference>
<gene>
    <name evidence="1" type="ORF">GHO28_21705</name>
</gene>
<accession>A0A6A7ZGA0</accession>
<evidence type="ECO:0000313" key="1">
    <source>
        <dbReference type="EMBL" id="MQU45094.1"/>
    </source>
</evidence>
<reference evidence="1 2" key="1">
    <citation type="submission" date="2019-10" db="EMBL/GenBank/DDBJ databases">
        <title>Evaluation of single-gene subtyping targets for Pseudomonas.</title>
        <authorList>
            <person name="Reichler S.J."/>
            <person name="Orsi R.H."/>
            <person name="Wiedmann M."/>
            <person name="Martin N.H."/>
            <person name="Murphy S.I."/>
        </authorList>
    </citation>
    <scope>NUCLEOTIDE SEQUENCE [LARGE SCALE GENOMIC DNA]</scope>
    <source>
        <strain evidence="1 2">FSL R10-1876</strain>
    </source>
</reference>
<evidence type="ECO:0000313" key="2">
    <source>
        <dbReference type="Proteomes" id="UP000466863"/>
    </source>
</evidence>
<name>A0A6A7ZGA0_9PSED</name>
<sequence length="107" mass="10710">MAGKAEVIVGVINDGVTVASGATAISDQFVTNNQGMVMVSQTAQTGAVIASVMSVTKLAGPYVPIISMPANIVAGTITFLKLGIDVRDGREIEGGDGRSQGASATVS</sequence>
<dbReference type="EMBL" id="WIVV01000136">
    <property type="protein sequence ID" value="MQU45094.1"/>
    <property type="molecule type" value="Genomic_DNA"/>
</dbReference>
<proteinExistence type="predicted"/>
<protein>
    <submittedName>
        <fullName evidence="1">Uncharacterized protein</fullName>
    </submittedName>
</protein>
<dbReference type="RefSeq" id="WP_153357093.1">
    <property type="nucleotide sequence ID" value="NZ_CP181271.1"/>
</dbReference>
<dbReference type="AlphaFoldDB" id="A0A6A7ZGA0"/>